<dbReference type="SUPFAM" id="SSF88659">
    <property type="entry name" value="Sigma3 and sigma4 domains of RNA polymerase sigma factors"/>
    <property type="match status" value="1"/>
</dbReference>
<evidence type="ECO:0000313" key="8">
    <source>
        <dbReference type="EMBL" id="KKL52888.1"/>
    </source>
</evidence>
<evidence type="ECO:0000256" key="5">
    <source>
        <dbReference type="ARBA" id="ARBA00023163"/>
    </source>
</evidence>
<dbReference type="SUPFAM" id="SSF88946">
    <property type="entry name" value="Sigma2 domain of RNA polymerase sigma factors"/>
    <property type="match status" value="1"/>
</dbReference>
<keyword evidence="3" id="KW-0731">Sigma factor</keyword>
<evidence type="ECO:0000259" key="7">
    <source>
        <dbReference type="Pfam" id="PF08281"/>
    </source>
</evidence>
<dbReference type="CDD" id="cd06171">
    <property type="entry name" value="Sigma70_r4"/>
    <property type="match status" value="1"/>
</dbReference>
<keyword evidence="4" id="KW-0238">DNA-binding</keyword>
<keyword evidence="5" id="KW-0804">Transcription</keyword>
<gene>
    <name evidence="8" type="ORF">LCGC14_2280930</name>
</gene>
<feature type="domain" description="RNA polymerase sigma factor 70 region 4 type 2" evidence="7">
    <location>
        <begin position="84"/>
        <end position="136"/>
    </location>
</feature>
<proteinExistence type="inferred from homology"/>
<dbReference type="NCBIfam" id="TIGR02937">
    <property type="entry name" value="sigma70-ECF"/>
    <property type="match status" value="1"/>
</dbReference>
<dbReference type="EMBL" id="LAZR01031731">
    <property type="protein sequence ID" value="KKL52888.1"/>
    <property type="molecule type" value="Genomic_DNA"/>
</dbReference>
<feature type="domain" description="RNA polymerase sigma-70 region 2" evidence="6">
    <location>
        <begin position="3"/>
        <end position="53"/>
    </location>
</feature>
<keyword evidence="2" id="KW-0805">Transcription regulation</keyword>
<dbReference type="Pfam" id="PF04542">
    <property type="entry name" value="Sigma70_r2"/>
    <property type="match status" value="1"/>
</dbReference>
<accession>A0A0F9CU39</accession>
<dbReference type="PANTHER" id="PTHR43133">
    <property type="entry name" value="RNA POLYMERASE ECF-TYPE SIGMA FACTO"/>
    <property type="match status" value="1"/>
</dbReference>
<dbReference type="Gene3D" id="1.10.10.10">
    <property type="entry name" value="Winged helix-like DNA-binding domain superfamily/Winged helix DNA-binding domain"/>
    <property type="match status" value="1"/>
</dbReference>
<dbReference type="GO" id="GO:0016987">
    <property type="term" value="F:sigma factor activity"/>
    <property type="evidence" value="ECO:0007669"/>
    <property type="project" value="UniProtKB-KW"/>
</dbReference>
<evidence type="ECO:0000256" key="3">
    <source>
        <dbReference type="ARBA" id="ARBA00023082"/>
    </source>
</evidence>
<comment type="similarity">
    <text evidence="1">Belongs to the sigma-70 factor family. ECF subfamily.</text>
</comment>
<dbReference type="Gene3D" id="1.10.1740.10">
    <property type="match status" value="1"/>
</dbReference>
<dbReference type="InterPro" id="IPR036388">
    <property type="entry name" value="WH-like_DNA-bd_sf"/>
</dbReference>
<organism evidence="8">
    <name type="scientific">marine sediment metagenome</name>
    <dbReference type="NCBI Taxonomy" id="412755"/>
    <lineage>
        <taxon>unclassified sequences</taxon>
        <taxon>metagenomes</taxon>
        <taxon>ecological metagenomes</taxon>
    </lineage>
</organism>
<evidence type="ECO:0000256" key="2">
    <source>
        <dbReference type="ARBA" id="ARBA00023015"/>
    </source>
</evidence>
<dbReference type="AlphaFoldDB" id="A0A0F9CU39"/>
<dbReference type="InterPro" id="IPR013249">
    <property type="entry name" value="RNA_pol_sigma70_r4_t2"/>
</dbReference>
<dbReference type="GO" id="GO:0003677">
    <property type="term" value="F:DNA binding"/>
    <property type="evidence" value="ECO:0007669"/>
    <property type="project" value="UniProtKB-KW"/>
</dbReference>
<feature type="non-terminal residue" evidence="8">
    <location>
        <position position="1"/>
    </location>
</feature>
<evidence type="ECO:0000256" key="1">
    <source>
        <dbReference type="ARBA" id="ARBA00010641"/>
    </source>
</evidence>
<dbReference type="InterPro" id="IPR014284">
    <property type="entry name" value="RNA_pol_sigma-70_dom"/>
</dbReference>
<dbReference type="PANTHER" id="PTHR43133:SF8">
    <property type="entry name" value="RNA POLYMERASE SIGMA FACTOR HI_1459-RELATED"/>
    <property type="match status" value="1"/>
</dbReference>
<dbReference type="InterPro" id="IPR013325">
    <property type="entry name" value="RNA_pol_sigma_r2"/>
</dbReference>
<evidence type="ECO:0008006" key="9">
    <source>
        <dbReference type="Google" id="ProtNLM"/>
    </source>
</evidence>
<protein>
    <recommendedName>
        <fullName evidence="9">Sigma-70 family RNA polymerase sigma factor</fullName>
    </recommendedName>
</protein>
<dbReference type="InterPro" id="IPR013324">
    <property type="entry name" value="RNA_pol_sigma_r3/r4-like"/>
</dbReference>
<name>A0A0F9CU39_9ZZZZ</name>
<evidence type="ECO:0000259" key="6">
    <source>
        <dbReference type="Pfam" id="PF04542"/>
    </source>
</evidence>
<comment type="caution">
    <text evidence="8">The sequence shown here is derived from an EMBL/GenBank/DDBJ whole genome shotgun (WGS) entry which is preliminary data.</text>
</comment>
<reference evidence="8" key="1">
    <citation type="journal article" date="2015" name="Nature">
        <title>Complex archaea that bridge the gap between prokaryotes and eukaryotes.</title>
        <authorList>
            <person name="Spang A."/>
            <person name="Saw J.H."/>
            <person name="Jorgensen S.L."/>
            <person name="Zaremba-Niedzwiedzka K."/>
            <person name="Martijn J."/>
            <person name="Lind A.E."/>
            <person name="van Eijk R."/>
            <person name="Schleper C."/>
            <person name="Guy L."/>
            <person name="Ettema T.J."/>
        </authorList>
    </citation>
    <scope>NUCLEOTIDE SEQUENCE</scope>
</reference>
<sequence>LLLGGYDDALDASQDAFVRAWRSIHSFKRKASFYTWYSTILRNVCFTRIRQREKGQGEKTIEENLAPADQSDPYLLVERNEQSERIQRAILQLPVHQRDIIVMSHFQQMRYKQIAEQLDIPVGTVMSRLHNARKSLRKALEGDSP</sequence>
<dbReference type="Pfam" id="PF08281">
    <property type="entry name" value="Sigma70_r4_2"/>
    <property type="match status" value="1"/>
</dbReference>
<evidence type="ECO:0000256" key="4">
    <source>
        <dbReference type="ARBA" id="ARBA00023125"/>
    </source>
</evidence>
<dbReference type="GO" id="GO:0006352">
    <property type="term" value="P:DNA-templated transcription initiation"/>
    <property type="evidence" value="ECO:0007669"/>
    <property type="project" value="InterPro"/>
</dbReference>
<dbReference type="InterPro" id="IPR007627">
    <property type="entry name" value="RNA_pol_sigma70_r2"/>
</dbReference>
<dbReference type="InterPro" id="IPR039425">
    <property type="entry name" value="RNA_pol_sigma-70-like"/>
</dbReference>